<keyword evidence="2" id="KW-1185">Reference proteome</keyword>
<evidence type="ECO:0000313" key="1">
    <source>
        <dbReference type="EMBL" id="KAI8559251.1"/>
    </source>
</evidence>
<proteinExistence type="predicted"/>
<gene>
    <name evidence="1" type="ORF">RHMOL_Rhmol04G0158100</name>
</gene>
<reference evidence="1" key="1">
    <citation type="submission" date="2022-02" db="EMBL/GenBank/DDBJ databases">
        <title>Plant Genome Project.</title>
        <authorList>
            <person name="Zhang R.-G."/>
        </authorList>
    </citation>
    <scope>NUCLEOTIDE SEQUENCE</scope>
    <source>
        <strain evidence="1">AT1</strain>
    </source>
</reference>
<dbReference type="Proteomes" id="UP001062846">
    <property type="component" value="Chromosome 4"/>
</dbReference>
<sequence>MHLIFSLIYSPSTPSSLIVANPAHTIDGVGILKDVEKLTGDYGLTVANAPDLRVLAGGSGGLRREGVEECRLGGSCEAGVGSGGFEAKEGYLREFGAWLYWKIAFVVLSNLLVGVIYEDGFYLGVILACHVIPGFLIGLCVLYQCSAIEVDTNVCVNASEASGQTIPETLFGIFFEFHDLKLGALILHPILILGLSLGMSHLLLYQLTVRHALIETKLLFEWMCFVTEATPMYVQMEGLVLITLNSGACFITAHHVFVVHVVSKEHVLNASPDLHSTPFLQIYSDANTVFSLAYKFDHSSRSGPKAFVSDYVVTGKDAGIGSLLVALAEAGFLIGLERNRSIKLFQDSMLFTIS</sequence>
<comment type="caution">
    <text evidence="1">The sequence shown here is derived from an EMBL/GenBank/DDBJ whole genome shotgun (WGS) entry which is preliminary data.</text>
</comment>
<protein>
    <submittedName>
        <fullName evidence="1">Uncharacterized protein</fullName>
    </submittedName>
</protein>
<accession>A0ACC0P263</accession>
<name>A0ACC0P263_RHOML</name>
<evidence type="ECO:0000313" key="2">
    <source>
        <dbReference type="Proteomes" id="UP001062846"/>
    </source>
</evidence>
<dbReference type="EMBL" id="CM046391">
    <property type="protein sequence ID" value="KAI8559251.1"/>
    <property type="molecule type" value="Genomic_DNA"/>
</dbReference>
<organism evidence="1 2">
    <name type="scientific">Rhododendron molle</name>
    <name type="common">Chinese azalea</name>
    <name type="synonym">Azalea mollis</name>
    <dbReference type="NCBI Taxonomy" id="49168"/>
    <lineage>
        <taxon>Eukaryota</taxon>
        <taxon>Viridiplantae</taxon>
        <taxon>Streptophyta</taxon>
        <taxon>Embryophyta</taxon>
        <taxon>Tracheophyta</taxon>
        <taxon>Spermatophyta</taxon>
        <taxon>Magnoliopsida</taxon>
        <taxon>eudicotyledons</taxon>
        <taxon>Gunneridae</taxon>
        <taxon>Pentapetalae</taxon>
        <taxon>asterids</taxon>
        <taxon>Ericales</taxon>
        <taxon>Ericaceae</taxon>
        <taxon>Ericoideae</taxon>
        <taxon>Rhodoreae</taxon>
        <taxon>Rhododendron</taxon>
    </lineage>
</organism>